<dbReference type="Gene3D" id="3.40.190.10">
    <property type="entry name" value="Periplasmic binding protein-like II"/>
    <property type="match status" value="2"/>
</dbReference>
<dbReference type="AlphaFoldDB" id="A0A1X7IL66"/>
<evidence type="ECO:0000256" key="4">
    <source>
        <dbReference type="ARBA" id="ARBA00023163"/>
    </source>
</evidence>
<dbReference type="PANTHER" id="PTHR30126:SF91">
    <property type="entry name" value="LYSR FAMILY TRANSCRIPTIONAL REGULATOR"/>
    <property type="match status" value="1"/>
</dbReference>
<dbReference type="Gene3D" id="1.10.10.10">
    <property type="entry name" value="Winged helix-like DNA-binding domain superfamily/Winged helix DNA-binding domain"/>
    <property type="match status" value="1"/>
</dbReference>
<sequence length="316" mass="35132">MSIDRDVTIRQIEIFAEVARSGNLTCAATRLGMSQSAASMALKELERLLDGPLFGRVGRGLILNDRGRLLLPLAEEVLGSIAEFTSVGRSGKEPSGDLTVACSTTIANYLFPFHMKAFMDLYPKVSIYLKVGNTMEIEEEISRGTADIGLVEGDVQGDRLASEDWVKDELVVFCSPRCPLAKEGAVSPHRLREERWILREDGSGTLSTVMDALGREGVALSRTVRIGHTEAIKRAVEAGMGISCLSRFAVEREVARGELVIVDTTMALHRWFRVVYHRGNRGGSAFLAMMRWLMEHRSKVCLHRDQDNQEIFLIFM</sequence>
<dbReference type="Pfam" id="PF03466">
    <property type="entry name" value="LysR_substrate"/>
    <property type="match status" value="1"/>
</dbReference>
<dbReference type="PANTHER" id="PTHR30126">
    <property type="entry name" value="HTH-TYPE TRANSCRIPTIONAL REGULATOR"/>
    <property type="match status" value="1"/>
</dbReference>
<dbReference type="GO" id="GO:0000976">
    <property type="term" value="F:transcription cis-regulatory region binding"/>
    <property type="evidence" value="ECO:0007669"/>
    <property type="project" value="TreeGrafter"/>
</dbReference>
<organism evidence="6 7">
    <name type="scientific">Dethiosulfovibrio salsuginis</name>
    <dbReference type="NCBI Taxonomy" id="561720"/>
    <lineage>
        <taxon>Bacteria</taxon>
        <taxon>Thermotogati</taxon>
        <taxon>Synergistota</taxon>
        <taxon>Synergistia</taxon>
        <taxon>Synergistales</taxon>
        <taxon>Dethiosulfovibrionaceae</taxon>
        <taxon>Dethiosulfovibrio</taxon>
    </lineage>
</organism>
<dbReference type="OrthoDB" id="9785745at2"/>
<evidence type="ECO:0000313" key="7">
    <source>
        <dbReference type="Proteomes" id="UP000193355"/>
    </source>
</evidence>
<comment type="similarity">
    <text evidence="1">Belongs to the LysR transcriptional regulatory family.</text>
</comment>
<dbReference type="Pfam" id="PF00126">
    <property type="entry name" value="HTH_1"/>
    <property type="match status" value="1"/>
</dbReference>
<feature type="domain" description="HTH lysR-type" evidence="5">
    <location>
        <begin position="7"/>
        <end position="64"/>
    </location>
</feature>
<dbReference type="InterPro" id="IPR036388">
    <property type="entry name" value="WH-like_DNA-bd_sf"/>
</dbReference>
<dbReference type="InterPro" id="IPR000847">
    <property type="entry name" value="LysR_HTH_N"/>
</dbReference>
<proteinExistence type="inferred from homology"/>
<keyword evidence="2" id="KW-0805">Transcription regulation</keyword>
<protein>
    <submittedName>
        <fullName evidence="6">Transcriptional regulator, LysR family</fullName>
    </submittedName>
</protein>
<evidence type="ECO:0000256" key="1">
    <source>
        <dbReference type="ARBA" id="ARBA00009437"/>
    </source>
</evidence>
<dbReference type="SUPFAM" id="SSF46785">
    <property type="entry name" value="Winged helix' DNA-binding domain"/>
    <property type="match status" value="1"/>
</dbReference>
<evidence type="ECO:0000313" key="6">
    <source>
        <dbReference type="EMBL" id="SMG15600.1"/>
    </source>
</evidence>
<reference evidence="7" key="1">
    <citation type="submission" date="2017-04" db="EMBL/GenBank/DDBJ databases">
        <authorList>
            <person name="Varghese N."/>
            <person name="Submissions S."/>
        </authorList>
    </citation>
    <scope>NUCLEOTIDE SEQUENCE [LARGE SCALE GENOMIC DNA]</scope>
    <source>
        <strain evidence="7">USBA 82</strain>
    </source>
</reference>
<accession>A0A1X7IL66</accession>
<keyword evidence="3" id="KW-0238">DNA-binding</keyword>
<dbReference type="STRING" id="561720.SAMN06275492_10352"/>
<evidence type="ECO:0000259" key="5">
    <source>
        <dbReference type="PROSITE" id="PS50931"/>
    </source>
</evidence>
<dbReference type="SUPFAM" id="SSF53850">
    <property type="entry name" value="Periplasmic binding protein-like II"/>
    <property type="match status" value="1"/>
</dbReference>
<dbReference type="Proteomes" id="UP000193355">
    <property type="component" value="Unassembled WGS sequence"/>
</dbReference>
<gene>
    <name evidence="6" type="ORF">SAMN06275492_10352</name>
</gene>
<keyword evidence="4" id="KW-0804">Transcription</keyword>
<keyword evidence="7" id="KW-1185">Reference proteome</keyword>
<dbReference type="InterPro" id="IPR036390">
    <property type="entry name" value="WH_DNA-bd_sf"/>
</dbReference>
<dbReference type="PROSITE" id="PS50931">
    <property type="entry name" value="HTH_LYSR"/>
    <property type="match status" value="1"/>
</dbReference>
<dbReference type="GO" id="GO:0003700">
    <property type="term" value="F:DNA-binding transcription factor activity"/>
    <property type="evidence" value="ECO:0007669"/>
    <property type="project" value="InterPro"/>
</dbReference>
<dbReference type="InterPro" id="IPR005119">
    <property type="entry name" value="LysR_subst-bd"/>
</dbReference>
<dbReference type="RefSeq" id="WP_085543769.1">
    <property type="nucleotide sequence ID" value="NZ_FXBB01000003.1"/>
</dbReference>
<dbReference type="EMBL" id="FXBB01000003">
    <property type="protein sequence ID" value="SMG15600.1"/>
    <property type="molecule type" value="Genomic_DNA"/>
</dbReference>
<evidence type="ECO:0000256" key="3">
    <source>
        <dbReference type="ARBA" id="ARBA00023125"/>
    </source>
</evidence>
<dbReference type="CDD" id="cd08420">
    <property type="entry name" value="PBP2_CysL_like"/>
    <property type="match status" value="1"/>
</dbReference>
<evidence type="ECO:0000256" key="2">
    <source>
        <dbReference type="ARBA" id="ARBA00023015"/>
    </source>
</evidence>
<name>A0A1X7IL66_9BACT</name>